<sequence length="185" mass="20071">MTTGRIELGPTGRTVAANVKRLRGERGLTLRALAAALKEVGRPLSADALNKIENGAPDTEPGKSGEPKPVRRVDVDDLMALAVVLQVPVITLLLPASVRGFVELTGVGEIRGRIAWRWAQGRVPLEWPEEADQEERRKLLAMYLMAATPDGIGWDQTTQEGQRAAVEVFKGWAEEEGGERGPSVD</sequence>
<dbReference type="Proteomes" id="UP001223144">
    <property type="component" value="Unassembled WGS sequence"/>
</dbReference>
<dbReference type="Gene3D" id="1.10.260.40">
    <property type="entry name" value="lambda repressor-like DNA-binding domains"/>
    <property type="match status" value="1"/>
</dbReference>
<evidence type="ECO:0000313" key="1">
    <source>
        <dbReference type="EMBL" id="MDH2391261.1"/>
    </source>
</evidence>
<evidence type="ECO:0000313" key="2">
    <source>
        <dbReference type="Proteomes" id="UP001223144"/>
    </source>
</evidence>
<dbReference type="InterPro" id="IPR010982">
    <property type="entry name" value="Lambda_DNA-bd_dom_sf"/>
</dbReference>
<organism evidence="1 2">
    <name type="scientific">Streptomyces chengmaiensis</name>
    <dbReference type="NCBI Taxonomy" id="3040919"/>
    <lineage>
        <taxon>Bacteria</taxon>
        <taxon>Bacillati</taxon>
        <taxon>Actinomycetota</taxon>
        <taxon>Actinomycetes</taxon>
        <taxon>Kitasatosporales</taxon>
        <taxon>Streptomycetaceae</taxon>
        <taxon>Streptomyces</taxon>
    </lineage>
</organism>
<reference evidence="1 2" key="1">
    <citation type="submission" date="2023-04" db="EMBL/GenBank/DDBJ databases">
        <title>Streptomyces chengmaiensis sp. nov. isolated from the stem of mangrove plant in Hainan.</title>
        <authorList>
            <person name="Huang X."/>
            <person name="Zhou S."/>
            <person name="Chu X."/>
            <person name="Xie Y."/>
            <person name="Lin Y."/>
        </authorList>
    </citation>
    <scope>NUCLEOTIDE SEQUENCE [LARGE SCALE GENOMIC DNA]</scope>
    <source>
        <strain evidence="1 2">HNM0663</strain>
    </source>
</reference>
<name>A0ABT6HSF1_9ACTN</name>
<proteinExistence type="predicted"/>
<keyword evidence="2" id="KW-1185">Reference proteome</keyword>
<evidence type="ECO:0008006" key="3">
    <source>
        <dbReference type="Google" id="ProtNLM"/>
    </source>
</evidence>
<protein>
    <recommendedName>
        <fullName evidence="3">HTH cro/C1-type domain-containing protein</fullName>
    </recommendedName>
</protein>
<dbReference type="RefSeq" id="WP_279930056.1">
    <property type="nucleotide sequence ID" value="NZ_JARWBG010000025.1"/>
</dbReference>
<accession>A0ABT6HSF1</accession>
<dbReference type="EMBL" id="JARWBG010000025">
    <property type="protein sequence ID" value="MDH2391261.1"/>
    <property type="molecule type" value="Genomic_DNA"/>
</dbReference>
<comment type="caution">
    <text evidence="1">The sequence shown here is derived from an EMBL/GenBank/DDBJ whole genome shotgun (WGS) entry which is preliminary data.</text>
</comment>
<gene>
    <name evidence="1" type="ORF">QCN29_21240</name>
</gene>